<sequence>MSRGFVKEDDQEEIPIVPPRAHLPEGVTNYVTPMGMDELLTEKQVLLDEKNELSIKDENERRIALNHIDAKLNLLNSRISSAKVVDLKTHPPHEIRFGASVTLKKESTKQIEKYQIVGVDEADISKGKISFISPLAKMLIHKKVGDRAILELPQKQRVYDVLEIEY</sequence>
<dbReference type="PIRSF" id="PIRSF006092">
    <property type="entry name" value="GreA_GreB"/>
    <property type="match status" value="1"/>
</dbReference>
<dbReference type="Proteomes" id="UP000284892">
    <property type="component" value="Unassembled WGS sequence"/>
</dbReference>
<dbReference type="RefSeq" id="WP_120201201.1">
    <property type="nucleotide sequence ID" value="NZ_RAQJ01000003.1"/>
</dbReference>
<dbReference type="PANTHER" id="PTHR30437:SF4">
    <property type="entry name" value="TRANSCRIPTION ELONGATION FACTOR GREA"/>
    <property type="match status" value="1"/>
</dbReference>
<proteinExistence type="predicted"/>
<keyword evidence="2" id="KW-0648">Protein biosynthesis</keyword>
<evidence type="ECO:0000259" key="1">
    <source>
        <dbReference type="Pfam" id="PF01272"/>
    </source>
</evidence>
<dbReference type="EMBL" id="RAQJ01000003">
    <property type="protein sequence ID" value="RKE94839.1"/>
    <property type="molecule type" value="Genomic_DNA"/>
</dbReference>
<dbReference type="GO" id="GO:0032784">
    <property type="term" value="P:regulation of DNA-templated transcription elongation"/>
    <property type="evidence" value="ECO:0007669"/>
    <property type="project" value="InterPro"/>
</dbReference>
<keyword evidence="3" id="KW-1185">Reference proteome</keyword>
<dbReference type="InterPro" id="IPR023459">
    <property type="entry name" value="Tscrpt_elong_fac_GreA/B_fam"/>
</dbReference>
<dbReference type="GO" id="GO:0003746">
    <property type="term" value="F:translation elongation factor activity"/>
    <property type="evidence" value="ECO:0007669"/>
    <property type="project" value="UniProtKB-KW"/>
</dbReference>
<dbReference type="Gene3D" id="3.10.50.30">
    <property type="entry name" value="Transcription elongation factor, GreA/GreB, C-terminal domain"/>
    <property type="match status" value="1"/>
</dbReference>
<gene>
    <name evidence="2" type="ORF">BXY80_1852</name>
</gene>
<evidence type="ECO:0000313" key="3">
    <source>
        <dbReference type="Proteomes" id="UP000284892"/>
    </source>
</evidence>
<protein>
    <submittedName>
        <fullName evidence="2">Transcription elongation factor GreB</fullName>
    </submittedName>
</protein>
<comment type="caution">
    <text evidence="2">The sequence shown here is derived from an EMBL/GenBank/DDBJ whole genome shotgun (WGS) entry which is preliminary data.</text>
</comment>
<name>A0A420DKU8_9FLAO</name>
<dbReference type="SUPFAM" id="SSF54534">
    <property type="entry name" value="FKBP-like"/>
    <property type="match status" value="1"/>
</dbReference>
<dbReference type="InterPro" id="IPR036953">
    <property type="entry name" value="GreA/GreB_C_sf"/>
</dbReference>
<dbReference type="OrthoDB" id="1094048at2"/>
<reference evidence="2 3" key="1">
    <citation type="submission" date="2018-09" db="EMBL/GenBank/DDBJ databases">
        <title>Genomic Encyclopedia of Archaeal and Bacterial Type Strains, Phase II (KMG-II): from individual species to whole genera.</title>
        <authorList>
            <person name="Goeker M."/>
        </authorList>
    </citation>
    <scope>NUCLEOTIDE SEQUENCE [LARGE SCALE GENOMIC DNA]</scope>
    <source>
        <strain evidence="2 3">DSM 26283</strain>
    </source>
</reference>
<keyword evidence="2" id="KW-0251">Elongation factor</keyword>
<dbReference type="GO" id="GO:0003677">
    <property type="term" value="F:DNA binding"/>
    <property type="evidence" value="ECO:0007669"/>
    <property type="project" value="InterPro"/>
</dbReference>
<dbReference type="FunFam" id="3.10.50.30:FF:000001">
    <property type="entry name" value="Transcription elongation factor GreA"/>
    <property type="match status" value="1"/>
</dbReference>
<feature type="domain" description="Transcription elongation factor GreA/GreB C-terminal" evidence="1">
    <location>
        <begin position="93"/>
        <end position="166"/>
    </location>
</feature>
<accession>A0A420DKU8</accession>
<dbReference type="AlphaFoldDB" id="A0A420DKU8"/>
<dbReference type="InterPro" id="IPR001437">
    <property type="entry name" value="Tscrpt_elong_fac_GreA/B_C"/>
</dbReference>
<organism evidence="2 3">
    <name type="scientific">Ichthyenterobacterium magnum</name>
    <dbReference type="NCBI Taxonomy" id="1230530"/>
    <lineage>
        <taxon>Bacteria</taxon>
        <taxon>Pseudomonadati</taxon>
        <taxon>Bacteroidota</taxon>
        <taxon>Flavobacteriia</taxon>
        <taxon>Flavobacteriales</taxon>
        <taxon>Flavobacteriaceae</taxon>
        <taxon>Ichthyenterobacterium</taxon>
    </lineage>
</organism>
<dbReference type="GO" id="GO:0070063">
    <property type="term" value="F:RNA polymerase binding"/>
    <property type="evidence" value="ECO:0007669"/>
    <property type="project" value="InterPro"/>
</dbReference>
<dbReference type="Pfam" id="PF01272">
    <property type="entry name" value="GreA_GreB"/>
    <property type="match status" value="1"/>
</dbReference>
<dbReference type="GO" id="GO:0006354">
    <property type="term" value="P:DNA-templated transcription elongation"/>
    <property type="evidence" value="ECO:0007669"/>
    <property type="project" value="TreeGrafter"/>
</dbReference>
<evidence type="ECO:0000313" key="2">
    <source>
        <dbReference type="EMBL" id="RKE94839.1"/>
    </source>
</evidence>
<dbReference type="PANTHER" id="PTHR30437">
    <property type="entry name" value="TRANSCRIPTION ELONGATION FACTOR GREA"/>
    <property type="match status" value="1"/>
</dbReference>